<dbReference type="EMBL" id="BMZA01000003">
    <property type="protein sequence ID" value="GGZ00297.1"/>
    <property type="molecule type" value="Genomic_DNA"/>
</dbReference>
<dbReference type="AlphaFoldDB" id="A0A918UFI3"/>
<comment type="caution">
    <text evidence="2">The sequence shown here is derived from an EMBL/GenBank/DDBJ whole genome shotgun (WGS) entry which is preliminary data.</text>
</comment>
<proteinExistence type="predicted"/>
<accession>A0A918UFI3</accession>
<evidence type="ECO:0000256" key="1">
    <source>
        <dbReference type="SAM" id="MobiDB-lite"/>
    </source>
</evidence>
<gene>
    <name evidence="2" type="ORF">GCM10011614_14160</name>
</gene>
<dbReference type="RefSeq" id="WP_189620431.1">
    <property type="nucleotide sequence ID" value="NZ_BMZA01000003.1"/>
</dbReference>
<feature type="region of interest" description="Disordered" evidence="1">
    <location>
        <begin position="115"/>
        <end position="147"/>
    </location>
</feature>
<reference evidence="2" key="2">
    <citation type="submission" date="2020-09" db="EMBL/GenBank/DDBJ databases">
        <authorList>
            <person name="Sun Q."/>
            <person name="Kim S."/>
        </authorList>
    </citation>
    <scope>NUCLEOTIDE SEQUENCE</scope>
    <source>
        <strain evidence="2">KCTC 32255</strain>
    </source>
</reference>
<evidence type="ECO:0000313" key="3">
    <source>
        <dbReference type="Proteomes" id="UP000648075"/>
    </source>
</evidence>
<evidence type="ECO:0008006" key="4">
    <source>
        <dbReference type="Google" id="ProtNLM"/>
    </source>
</evidence>
<dbReference type="Proteomes" id="UP000648075">
    <property type="component" value="Unassembled WGS sequence"/>
</dbReference>
<protein>
    <recommendedName>
        <fullName evidence="4">Flagellar export protein FliJ</fullName>
    </recommendedName>
</protein>
<feature type="compositionally biased region" description="Basic and acidic residues" evidence="1">
    <location>
        <begin position="138"/>
        <end position="147"/>
    </location>
</feature>
<organism evidence="2 3">
    <name type="scientific">Novosphingobium colocasiae</name>
    <dbReference type="NCBI Taxonomy" id="1256513"/>
    <lineage>
        <taxon>Bacteria</taxon>
        <taxon>Pseudomonadati</taxon>
        <taxon>Pseudomonadota</taxon>
        <taxon>Alphaproteobacteria</taxon>
        <taxon>Sphingomonadales</taxon>
        <taxon>Sphingomonadaceae</taxon>
        <taxon>Novosphingobium</taxon>
    </lineage>
</organism>
<reference evidence="2" key="1">
    <citation type="journal article" date="2014" name="Int. J. Syst. Evol. Microbiol.">
        <title>Complete genome sequence of Corynebacterium casei LMG S-19264T (=DSM 44701T), isolated from a smear-ripened cheese.</title>
        <authorList>
            <consortium name="US DOE Joint Genome Institute (JGI-PGF)"/>
            <person name="Walter F."/>
            <person name="Albersmeier A."/>
            <person name="Kalinowski J."/>
            <person name="Ruckert C."/>
        </authorList>
    </citation>
    <scope>NUCLEOTIDE SEQUENCE</scope>
    <source>
        <strain evidence="2">KCTC 32255</strain>
    </source>
</reference>
<name>A0A918UFI3_9SPHN</name>
<evidence type="ECO:0000313" key="2">
    <source>
        <dbReference type="EMBL" id="GGZ00297.1"/>
    </source>
</evidence>
<sequence>MKTPYDAALRLRQRELDEVVNAINAEAGALGAVEQERARVAAALRDEADLAAADLTLVSPGWQQRMRGARQALTARQRELEGRIDRLRTSAADAYGVLRGIETAADGFRAEARRNEAAAEQSASDDRSATVFVRSARTQREPGGRAS</sequence>
<keyword evidence="3" id="KW-1185">Reference proteome</keyword>